<evidence type="ECO:0000256" key="8">
    <source>
        <dbReference type="ARBA" id="ARBA00023136"/>
    </source>
</evidence>
<proteinExistence type="inferred from homology"/>
<keyword evidence="4" id="KW-0378">Hydrolase</keyword>
<evidence type="ECO:0000256" key="5">
    <source>
        <dbReference type="ARBA" id="ARBA00022968"/>
    </source>
</evidence>
<evidence type="ECO:0000313" key="9">
    <source>
        <dbReference type="EMBL" id="KAK4871456.1"/>
    </source>
</evidence>
<keyword evidence="6" id="KW-1133">Transmembrane helix</keyword>
<keyword evidence="7" id="KW-0333">Golgi apparatus</keyword>
<evidence type="ECO:0000313" key="10">
    <source>
        <dbReference type="Proteomes" id="UP001353858"/>
    </source>
</evidence>
<gene>
    <name evidence="9" type="ORF">RN001_016447</name>
</gene>
<comment type="subcellular location">
    <subcellularLocation>
        <location evidence="1">Golgi apparatus membrane</location>
        <topology evidence="1">Single-pass type II membrane protein</topology>
    </subcellularLocation>
</comment>
<evidence type="ECO:0000256" key="3">
    <source>
        <dbReference type="ARBA" id="ARBA00022692"/>
    </source>
</evidence>
<reference evidence="10" key="1">
    <citation type="submission" date="2023-01" db="EMBL/GenBank/DDBJ databases">
        <title>Key to firefly adult light organ development and bioluminescence: homeobox transcription factors regulate luciferase expression and transportation to peroxisome.</title>
        <authorList>
            <person name="Fu X."/>
        </authorList>
    </citation>
    <scope>NUCLEOTIDE SEQUENCE [LARGE SCALE GENOMIC DNA]</scope>
</reference>
<dbReference type="Pfam" id="PF16317">
    <property type="entry name" value="Glyco_hydro_99"/>
    <property type="match status" value="1"/>
</dbReference>
<dbReference type="AlphaFoldDB" id="A0AAN7S5Q6"/>
<dbReference type="PANTHER" id="PTHR13572">
    <property type="entry name" value="ENDO-ALPHA-1,2-MANNOSIDASE"/>
    <property type="match status" value="1"/>
</dbReference>
<dbReference type="Gene3D" id="3.20.20.80">
    <property type="entry name" value="Glycosidases"/>
    <property type="match status" value="1"/>
</dbReference>
<comment type="similarity">
    <text evidence="2">Belongs to the glycosyl hydrolase 99 family.</text>
</comment>
<protein>
    <recommendedName>
        <fullName evidence="11">Glycoprotein endo-alpha-1,2-mannosidase</fullName>
    </recommendedName>
</protein>
<evidence type="ECO:0000256" key="4">
    <source>
        <dbReference type="ARBA" id="ARBA00022801"/>
    </source>
</evidence>
<keyword evidence="8" id="KW-0472">Membrane</keyword>
<keyword evidence="10" id="KW-1185">Reference proteome</keyword>
<sequence>MKLLRTKVERIAKKVKTRSIILNTKPVFKPNYNVHIFYYAWYGNQDVDGYYKHWNHNYLPNWQNEKKVHSGSHKPILDIGSNFYPSLGCYSSQDPNVIDAHMKQLRENGVGVIVVSWSPPNTTDSPYKILPVLFRFATKHYLKIALHIEPYFDRNPLNLIKHLQNYLLQYRNHPALYKIKTGQKEMPVFYVYDSYLTPAVAWMEVLSAKGASTIRGGELDAVFIGLLVDIQHRYHIKKSHFDGFYTYFAANSFSYGSTWKNWKSLAKFATQNNLLFIPSVGPGYADTRVRPWNSKTTRHRRHGQYYDVAWRTAISSGTKYVSITSFNEWHEGTQIEPAIPKNVPEYSYLDYEPEGSHFYLNLTKWWIEQFGKC</sequence>
<evidence type="ECO:0000256" key="7">
    <source>
        <dbReference type="ARBA" id="ARBA00023034"/>
    </source>
</evidence>
<keyword evidence="5" id="KW-0735">Signal-anchor</keyword>
<evidence type="ECO:0000256" key="6">
    <source>
        <dbReference type="ARBA" id="ARBA00022989"/>
    </source>
</evidence>
<evidence type="ECO:0000256" key="1">
    <source>
        <dbReference type="ARBA" id="ARBA00004323"/>
    </source>
</evidence>
<keyword evidence="3" id="KW-0812">Transmembrane</keyword>
<dbReference type="PANTHER" id="PTHR13572:SF4">
    <property type="entry name" value="RE57134P"/>
    <property type="match status" value="1"/>
</dbReference>
<evidence type="ECO:0000256" key="2">
    <source>
        <dbReference type="ARBA" id="ARBA00009559"/>
    </source>
</evidence>
<evidence type="ECO:0008006" key="11">
    <source>
        <dbReference type="Google" id="ProtNLM"/>
    </source>
</evidence>
<accession>A0AAN7S5Q6</accession>
<organism evidence="9 10">
    <name type="scientific">Aquatica leii</name>
    <dbReference type="NCBI Taxonomy" id="1421715"/>
    <lineage>
        <taxon>Eukaryota</taxon>
        <taxon>Metazoa</taxon>
        <taxon>Ecdysozoa</taxon>
        <taxon>Arthropoda</taxon>
        <taxon>Hexapoda</taxon>
        <taxon>Insecta</taxon>
        <taxon>Pterygota</taxon>
        <taxon>Neoptera</taxon>
        <taxon>Endopterygota</taxon>
        <taxon>Coleoptera</taxon>
        <taxon>Polyphaga</taxon>
        <taxon>Elateriformia</taxon>
        <taxon>Elateroidea</taxon>
        <taxon>Lampyridae</taxon>
        <taxon>Luciolinae</taxon>
        <taxon>Aquatica</taxon>
    </lineage>
</organism>
<dbReference type="CDD" id="cd11574">
    <property type="entry name" value="GH99"/>
    <property type="match status" value="1"/>
</dbReference>
<dbReference type="EMBL" id="JARPUR010000009">
    <property type="protein sequence ID" value="KAK4871456.1"/>
    <property type="molecule type" value="Genomic_DNA"/>
</dbReference>
<name>A0AAN7S5Q6_9COLE</name>
<dbReference type="GO" id="GO:0000139">
    <property type="term" value="C:Golgi membrane"/>
    <property type="evidence" value="ECO:0007669"/>
    <property type="project" value="UniProtKB-SubCell"/>
</dbReference>
<dbReference type="GO" id="GO:0004559">
    <property type="term" value="F:alpha-mannosidase activity"/>
    <property type="evidence" value="ECO:0007669"/>
    <property type="project" value="TreeGrafter"/>
</dbReference>
<comment type="caution">
    <text evidence="9">The sequence shown here is derived from an EMBL/GenBank/DDBJ whole genome shotgun (WGS) entry which is preliminary data.</text>
</comment>
<dbReference type="InterPro" id="IPR026071">
    <property type="entry name" value="Glyco_Hydrolase_99"/>
</dbReference>
<dbReference type="Proteomes" id="UP001353858">
    <property type="component" value="Unassembled WGS sequence"/>
</dbReference>